<feature type="chain" id="PRO_5001437439" evidence="2">
    <location>
        <begin position="25"/>
        <end position="475"/>
    </location>
</feature>
<dbReference type="Gene3D" id="2.20.200.10">
    <property type="entry name" value="Outer membrane efflux proteins (OEP)"/>
    <property type="match status" value="1"/>
</dbReference>
<accession>C0QAA7</accession>
<dbReference type="PANTHER" id="PTHR30203">
    <property type="entry name" value="OUTER MEMBRANE CATION EFFLUX PROTEIN"/>
    <property type="match status" value="1"/>
</dbReference>
<dbReference type="Proteomes" id="UP000000442">
    <property type="component" value="Chromosome"/>
</dbReference>
<dbReference type="SUPFAM" id="SSF56954">
    <property type="entry name" value="Outer membrane efflux proteins (OEP)"/>
    <property type="match status" value="1"/>
</dbReference>
<dbReference type="eggNOG" id="COG1538">
    <property type="taxonomic scope" value="Bacteria"/>
</dbReference>
<dbReference type="GO" id="GO:0015562">
    <property type="term" value="F:efflux transmembrane transporter activity"/>
    <property type="evidence" value="ECO:0007669"/>
    <property type="project" value="InterPro"/>
</dbReference>
<dbReference type="EMBL" id="CP001087">
    <property type="protein sequence ID" value="ACN14692.1"/>
    <property type="molecule type" value="Genomic_DNA"/>
</dbReference>
<reference evidence="3 4" key="1">
    <citation type="journal article" date="2009" name="Environ. Microbiol.">
        <title>Genome sequence of Desulfobacterium autotrophicum HRM2, a marine sulfate reducer oxidizing organic carbon completely to carbon dioxide.</title>
        <authorList>
            <person name="Strittmatter A.W."/>
            <person name="Liesegang H."/>
            <person name="Rabus R."/>
            <person name="Decker I."/>
            <person name="Amann J."/>
            <person name="Andres S."/>
            <person name="Henne A."/>
            <person name="Fricke W.F."/>
            <person name="Martinez-Arias R."/>
            <person name="Bartels D."/>
            <person name="Goesmann A."/>
            <person name="Krause L."/>
            <person name="Puehler A."/>
            <person name="Klenk H.P."/>
            <person name="Richter M."/>
            <person name="Schuler M."/>
            <person name="Gloeckner F.O."/>
            <person name="Meyerdierks A."/>
            <person name="Gottschalk G."/>
            <person name="Amann R."/>
        </authorList>
    </citation>
    <scope>NUCLEOTIDE SEQUENCE [LARGE SCALE GENOMIC DNA]</scope>
    <source>
        <strain evidence="4">ATCC 43914 / DSM 3382 / HRM2</strain>
    </source>
</reference>
<keyword evidence="4" id="KW-1185">Reference proteome</keyword>
<keyword evidence="2" id="KW-0732">Signal</keyword>
<dbReference type="AlphaFoldDB" id="C0QAA7"/>
<name>C0QAA7_DESAH</name>
<sequence length="475" mass="51562">MPNRNILTAALAAMMILTAGCSMIPEYRQPDLPVVDAWPTQTASQMQDEAHGGGTQVPEIAWEAYFESEPLRKLISRALDNNRNLRVALLRIDQARAAYRIQRADTLPVVSGGSSFAREGVTEDTSYTGSAYNSSTLSANVGVTAYELDFFGRVKSLNQEALATYLATGEAALNTRIALIAETADAFLNYLANKKLLCLAKETCRAYQETYAVIKGKYEVGSVAELDLSQAATSVESAKVSIARYTRLTAQARNAVILLAGTQVTDILDSGETIDQVRFLDTLPMGLPSKVLLQRPDIRQAEHLLKAANADIGAARAALYPTIRLTGAFGLASDELSSLFTSGAAYAWNFTPSLSIPIFNRAGIRASLEAAEVSERIAATEYEAVVQTAFKEVADQLAATKTYADQMRAQNALVAETRKTYILSRARYQNGIDDFLSVLDSQRSLFVAEQSAITVRQAYLSSQVNMYKVLGGGRI</sequence>
<comment type="subcellular location">
    <subcellularLocation>
        <location evidence="2">Cell membrane</location>
        <topology evidence="2">Lipid-anchor</topology>
    </subcellularLocation>
</comment>
<dbReference type="RefSeq" id="WP_015903479.1">
    <property type="nucleotide sequence ID" value="NC_012108.1"/>
</dbReference>
<dbReference type="KEGG" id="dat:HRM2_15830"/>
<dbReference type="PANTHER" id="PTHR30203:SF32">
    <property type="entry name" value="CATION EFFLUX SYSTEM PROTEIN CUSC"/>
    <property type="match status" value="1"/>
</dbReference>
<evidence type="ECO:0000313" key="4">
    <source>
        <dbReference type="Proteomes" id="UP000000442"/>
    </source>
</evidence>
<protein>
    <submittedName>
        <fullName evidence="3">RND efflux transporter, outer membrane lipoprotein</fullName>
    </submittedName>
</protein>
<feature type="signal peptide" evidence="2">
    <location>
        <begin position="1"/>
        <end position="24"/>
    </location>
</feature>
<organism evidence="3 4">
    <name type="scientific">Desulforapulum autotrophicum (strain ATCC 43914 / DSM 3382 / VKM B-1955 / HRM2)</name>
    <name type="common">Desulfobacterium autotrophicum</name>
    <dbReference type="NCBI Taxonomy" id="177437"/>
    <lineage>
        <taxon>Bacteria</taxon>
        <taxon>Pseudomonadati</taxon>
        <taxon>Thermodesulfobacteriota</taxon>
        <taxon>Desulfobacteria</taxon>
        <taxon>Desulfobacterales</taxon>
        <taxon>Desulfobacteraceae</taxon>
        <taxon>Desulforapulum</taxon>
    </lineage>
</organism>
<comment type="similarity">
    <text evidence="1 2">Belongs to the outer membrane factor (OMF) (TC 1.B.17) family.</text>
</comment>
<dbReference type="HOGENOM" id="CLU_012817_13_3_7"/>
<dbReference type="Pfam" id="PF02321">
    <property type="entry name" value="OEP"/>
    <property type="match status" value="2"/>
</dbReference>
<dbReference type="OrthoDB" id="9783163at2"/>
<keyword evidence="2" id="KW-0812">Transmembrane</keyword>
<dbReference type="GO" id="GO:0005886">
    <property type="term" value="C:plasma membrane"/>
    <property type="evidence" value="ECO:0007669"/>
    <property type="project" value="UniProtKB-SubCell"/>
</dbReference>
<dbReference type="PROSITE" id="PS51257">
    <property type="entry name" value="PROKAR_LIPOPROTEIN"/>
    <property type="match status" value="1"/>
</dbReference>
<dbReference type="Gene3D" id="1.20.1600.10">
    <property type="entry name" value="Outer membrane efflux proteins (OEP)"/>
    <property type="match status" value="1"/>
</dbReference>
<keyword evidence="2" id="KW-1134">Transmembrane beta strand</keyword>
<keyword evidence="2 3" id="KW-0449">Lipoprotein</keyword>
<evidence type="ECO:0000256" key="2">
    <source>
        <dbReference type="RuleBase" id="RU362097"/>
    </source>
</evidence>
<evidence type="ECO:0000313" key="3">
    <source>
        <dbReference type="EMBL" id="ACN14692.1"/>
    </source>
</evidence>
<dbReference type="STRING" id="177437.HRM2_15830"/>
<gene>
    <name evidence="3" type="ordered locus">HRM2_15830</name>
</gene>
<dbReference type="NCBIfam" id="TIGR01845">
    <property type="entry name" value="outer_NodT"/>
    <property type="match status" value="1"/>
</dbReference>
<dbReference type="InterPro" id="IPR010131">
    <property type="entry name" value="MdtP/NodT-like"/>
</dbReference>
<evidence type="ECO:0000256" key="1">
    <source>
        <dbReference type="ARBA" id="ARBA00007613"/>
    </source>
</evidence>
<proteinExistence type="inferred from homology"/>
<keyword evidence="2" id="KW-0472">Membrane</keyword>
<keyword evidence="2" id="KW-0564">Palmitate</keyword>
<dbReference type="InterPro" id="IPR003423">
    <property type="entry name" value="OMP_efflux"/>
</dbReference>